<dbReference type="InterPro" id="IPR001041">
    <property type="entry name" value="2Fe-2S_ferredoxin-type"/>
</dbReference>
<dbReference type="Pfam" id="PF00111">
    <property type="entry name" value="Fer2"/>
    <property type="match status" value="1"/>
</dbReference>
<dbReference type="PROSITE" id="PS51085">
    <property type="entry name" value="2FE2S_FER_2"/>
    <property type="match status" value="1"/>
</dbReference>
<dbReference type="InterPro" id="IPR005302">
    <property type="entry name" value="MoCF_Sase_C"/>
</dbReference>
<keyword evidence="2" id="KW-0411">Iron-sulfur</keyword>
<dbReference type="InterPro" id="IPR006058">
    <property type="entry name" value="2Fe2S_fd_BS"/>
</dbReference>
<gene>
    <name evidence="6" type="ORF">BP5796_10912</name>
</gene>
<dbReference type="PROSITE" id="PS51340">
    <property type="entry name" value="MOSC"/>
    <property type="match status" value="1"/>
</dbReference>
<dbReference type="AlphaFoldDB" id="A0A3D8QLS9"/>
<dbReference type="GO" id="GO:0016491">
    <property type="term" value="F:oxidoreductase activity"/>
    <property type="evidence" value="ECO:0007669"/>
    <property type="project" value="InterPro"/>
</dbReference>
<keyword evidence="1" id="KW-0479">Metal-binding</keyword>
<dbReference type="CDD" id="cd06185">
    <property type="entry name" value="PDR_like"/>
    <property type="match status" value="1"/>
</dbReference>
<dbReference type="InterPro" id="IPR017927">
    <property type="entry name" value="FAD-bd_FR_type"/>
</dbReference>
<dbReference type="OrthoDB" id="5390at2759"/>
<reference evidence="6 7" key="1">
    <citation type="journal article" date="2018" name="IMA Fungus">
        <title>IMA Genome-F 9: Draft genome sequence of Annulohypoxylon stygium, Aspergillus mulundensis, Berkeleyomyces basicola (syn. Thielaviopsis basicola), Ceratocystis smalleyi, two Cercospora beticola strains, Coleophoma cylindrospora, Fusarium fracticaudum, Phialophora cf. hyalina, and Morchella septimelata.</title>
        <authorList>
            <person name="Wingfield B.D."/>
            <person name="Bills G.F."/>
            <person name="Dong Y."/>
            <person name="Huang W."/>
            <person name="Nel W.J."/>
            <person name="Swalarsk-Parry B.S."/>
            <person name="Vaghefi N."/>
            <person name="Wilken P.M."/>
            <person name="An Z."/>
            <person name="de Beer Z.W."/>
            <person name="De Vos L."/>
            <person name="Chen L."/>
            <person name="Duong T.A."/>
            <person name="Gao Y."/>
            <person name="Hammerbacher A."/>
            <person name="Kikkert J.R."/>
            <person name="Li Y."/>
            <person name="Li H."/>
            <person name="Li K."/>
            <person name="Li Q."/>
            <person name="Liu X."/>
            <person name="Ma X."/>
            <person name="Naidoo K."/>
            <person name="Pethybridge S.J."/>
            <person name="Sun J."/>
            <person name="Steenkamp E.T."/>
            <person name="van der Nest M.A."/>
            <person name="van Wyk S."/>
            <person name="Wingfield M.J."/>
            <person name="Xiong C."/>
            <person name="Yue Q."/>
            <person name="Zhang X."/>
        </authorList>
    </citation>
    <scope>NUCLEOTIDE SEQUENCE [LARGE SCALE GENOMIC DNA]</scope>
    <source>
        <strain evidence="6 7">BP5796</strain>
    </source>
</reference>
<feature type="domain" description="FAD-binding FR-type" evidence="5">
    <location>
        <begin position="250"/>
        <end position="360"/>
    </location>
</feature>
<dbReference type="PANTHER" id="PTHR30212">
    <property type="entry name" value="PROTEIN YIIM"/>
    <property type="match status" value="1"/>
</dbReference>
<evidence type="ECO:0000313" key="6">
    <source>
        <dbReference type="EMBL" id="RDW62610.1"/>
    </source>
</evidence>
<evidence type="ECO:0000259" key="5">
    <source>
        <dbReference type="PROSITE" id="PS51384"/>
    </source>
</evidence>
<dbReference type="InterPro" id="IPR052353">
    <property type="entry name" value="Benzoxazolinone_Detox_Enz"/>
</dbReference>
<evidence type="ECO:0000259" key="4">
    <source>
        <dbReference type="PROSITE" id="PS51340"/>
    </source>
</evidence>
<sequence length="563" mass="62244">MPTDQHHTRRLPADPVQDAGGHFSGSYSRCPVQNGQGLSITSGILKDSRGDDAVFCSYNGLESDEHDLTFHGGVDKAVHQYCSLHYPSWQSDFPDNARLFTVGGFGENIVSEAMNERNVCIGDIMQIGNESSGCILQVSLPRQPCYKLNHRFEIKAFASQTWKKSRTGWYYRVLKEGWMKRGDEIVLLERKHPKWTIERIQEYLHRDGNKNVPVLKELLAIEEFGAECKRHFTGLIAEAEKGPNAKKEPEIFAEYKLVEKKRQTPRIVAFTFEATDPKGVANDVDPGSHVRLKLPNGLIRSYSLVGGTTHKLMLGIALEEQSRGGSRYIHETLAIGETILVGKMTTSVPIAGGASNHILIAGGIGITAFLPTTAVFDQININYDLHYAVRSSEDVAFKDMLEKMAGTIRIYDASKGERMDIPTILKTRKWNSHIYVCGPQRMNDAVTQTANLLGIDPDEIHSEAFQALNTGDPFTFSLKAAEQTGDTSKRIFKVAEDESLLAVLRKEGFEVDSSCETGNCGACKIDLCAGSVEHRGSALGVTEKEMGMLSCVSRGQGHIVIDF</sequence>
<proteinExistence type="predicted"/>
<keyword evidence="1" id="KW-0001">2Fe-2S</keyword>
<dbReference type="PRINTS" id="PR00409">
    <property type="entry name" value="PHDIOXRDTASE"/>
</dbReference>
<keyword evidence="1" id="KW-0408">Iron</keyword>
<dbReference type="InterPro" id="IPR036010">
    <property type="entry name" value="2Fe-2S_ferredoxin-like_sf"/>
</dbReference>
<evidence type="ECO:0000256" key="2">
    <source>
        <dbReference type="ARBA" id="ARBA00023014"/>
    </source>
</evidence>
<dbReference type="Gene3D" id="3.10.20.30">
    <property type="match status" value="1"/>
</dbReference>
<dbReference type="PROSITE" id="PS51384">
    <property type="entry name" value="FAD_FR"/>
    <property type="match status" value="1"/>
</dbReference>
<dbReference type="InterPro" id="IPR039261">
    <property type="entry name" value="FNR_nucleotide-bd"/>
</dbReference>
<dbReference type="SUPFAM" id="SSF63380">
    <property type="entry name" value="Riboflavin synthase domain-like"/>
    <property type="match status" value="1"/>
</dbReference>
<dbReference type="Gene3D" id="2.40.30.10">
    <property type="entry name" value="Translation factors"/>
    <property type="match status" value="1"/>
</dbReference>
<dbReference type="Pfam" id="PF03473">
    <property type="entry name" value="MOSC"/>
    <property type="match status" value="1"/>
</dbReference>
<feature type="domain" description="2Fe-2S ferredoxin-type" evidence="3">
    <location>
        <begin position="474"/>
        <end position="563"/>
    </location>
</feature>
<dbReference type="PANTHER" id="PTHR30212:SF2">
    <property type="entry name" value="PROTEIN YIIM"/>
    <property type="match status" value="1"/>
</dbReference>
<dbReference type="InterPro" id="IPR012675">
    <property type="entry name" value="Beta-grasp_dom_sf"/>
</dbReference>
<evidence type="ECO:0000313" key="7">
    <source>
        <dbReference type="Proteomes" id="UP000256328"/>
    </source>
</evidence>
<dbReference type="EMBL" id="PDLN01000017">
    <property type="protein sequence ID" value="RDW62610.1"/>
    <property type="molecule type" value="Genomic_DNA"/>
</dbReference>
<organism evidence="6 7">
    <name type="scientific">Coleophoma crateriformis</name>
    <dbReference type="NCBI Taxonomy" id="565419"/>
    <lineage>
        <taxon>Eukaryota</taxon>
        <taxon>Fungi</taxon>
        <taxon>Dikarya</taxon>
        <taxon>Ascomycota</taxon>
        <taxon>Pezizomycotina</taxon>
        <taxon>Leotiomycetes</taxon>
        <taxon>Helotiales</taxon>
        <taxon>Dermateaceae</taxon>
        <taxon>Coleophoma</taxon>
    </lineage>
</organism>
<keyword evidence="7" id="KW-1185">Reference proteome</keyword>
<dbReference type="GO" id="GO:0051537">
    <property type="term" value="F:2 iron, 2 sulfur cluster binding"/>
    <property type="evidence" value="ECO:0007669"/>
    <property type="project" value="UniProtKB-KW"/>
</dbReference>
<evidence type="ECO:0000256" key="1">
    <source>
        <dbReference type="ARBA" id="ARBA00022714"/>
    </source>
</evidence>
<dbReference type="SUPFAM" id="SSF54292">
    <property type="entry name" value="2Fe-2S ferredoxin-like"/>
    <property type="match status" value="1"/>
</dbReference>
<dbReference type="InterPro" id="IPR011037">
    <property type="entry name" value="Pyrv_Knase-like_insert_dom_sf"/>
</dbReference>
<dbReference type="CDD" id="cd00207">
    <property type="entry name" value="fer2"/>
    <property type="match status" value="1"/>
</dbReference>
<dbReference type="Proteomes" id="UP000256328">
    <property type="component" value="Unassembled WGS sequence"/>
</dbReference>
<dbReference type="InterPro" id="IPR017938">
    <property type="entry name" value="Riboflavin_synthase-like_b-brl"/>
</dbReference>
<name>A0A3D8QLS9_9HELO</name>
<dbReference type="Gene3D" id="2.40.33.20">
    <property type="entry name" value="PK beta-barrel domain-like"/>
    <property type="match status" value="1"/>
</dbReference>
<evidence type="ECO:0000259" key="3">
    <source>
        <dbReference type="PROSITE" id="PS51085"/>
    </source>
</evidence>
<dbReference type="GO" id="GO:0030151">
    <property type="term" value="F:molybdenum ion binding"/>
    <property type="evidence" value="ECO:0007669"/>
    <property type="project" value="InterPro"/>
</dbReference>
<protein>
    <submittedName>
        <fullName evidence="6">Uncharacterized protein</fullName>
    </submittedName>
</protein>
<dbReference type="SUPFAM" id="SSF52343">
    <property type="entry name" value="Ferredoxin reductase-like, C-terminal NADP-linked domain"/>
    <property type="match status" value="1"/>
</dbReference>
<comment type="caution">
    <text evidence="6">The sequence shown here is derived from an EMBL/GenBank/DDBJ whole genome shotgun (WGS) entry which is preliminary data.</text>
</comment>
<dbReference type="Gene3D" id="3.40.50.80">
    <property type="entry name" value="Nucleotide-binding domain of ferredoxin-NADP reductase (FNR) module"/>
    <property type="match status" value="1"/>
</dbReference>
<dbReference type="PROSITE" id="PS00197">
    <property type="entry name" value="2FE2S_FER_1"/>
    <property type="match status" value="1"/>
</dbReference>
<feature type="domain" description="MOSC" evidence="4">
    <location>
        <begin position="48"/>
        <end position="188"/>
    </location>
</feature>
<dbReference type="SUPFAM" id="SSF50800">
    <property type="entry name" value="PK beta-barrel domain-like"/>
    <property type="match status" value="1"/>
</dbReference>
<accession>A0A3D8QLS9</accession>
<dbReference type="GO" id="GO:0030170">
    <property type="term" value="F:pyridoxal phosphate binding"/>
    <property type="evidence" value="ECO:0007669"/>
    <property type="project" value="InterPro"/>
</dbReference>